<dbReference type="FunCoup" id="A0A409YKH6">
    <property type="interactions" value="16"/>
</dbReference>
<dbReference type="InterPro" id="IPR002553">
    <property type="entry name" value="Clathrin/coatomer_adapt-like_N"/>
</dbReference>
<evidence type="ECO:0000313" key="10">
    <source>
        <dbReference type="Proteomes" id="UP000284842"/>
    </source>
</evidence>
<evidence type="ECO:0000256" key="2">
    <source>
        <dbReference type="ARBA" id="ARBA00006613"/>
    </source>
</evidence>
<feature type="domain" description="Clathrin/coatomer adaptor adaptin-like N-terminal" evidence="8">
    <location>
        <begin position="27"/>
        <end position="538"/>
    </location>
</feature>
<dbReference type="InterPro" id="IPR026739">
    <property type="entry name" value="AP_beta"/>
</dbReference>
<feature type="compositionally biased region" description="Acidic residues" evidence="7">
    <location>
        <begin position="675"/>
        <end position="685"/>
    </location>
</feature>
<keyword evidence="4 6" id="KW-0653">Protein transport</keyword>
<accession>A0A409YKH6</accession>
<dbReference type="GO" id="GO:0016192">
    <property type="term" value="P:vesicle-mediated transport"/>
    <property type="evidence" value="ECO:0007669"/>
    <property type="project" value="InterPro"/>
</dbReference>
<keyword evidence="10" id="KW-1185">Reference proteome</keyword>
<dbReference type="OrthoDB" id="10254310at2759"/>
<dbReference type="GO" id="GO:0030117">
    <property type="term" value="C:membrane coat"/>
    <property type="evidence" value="ECO:0007669"/>
    <property type="project" value="InterPro"/>
</dbReference>
<evidence type="ECO:0000256" key="4">
    <source>
        <dbReference type="ARBA" id="ARBA00022927"/>
    </source>
</evidence>
<evidence type="ECO:0000256" key="5">
    <source>
        <dbReference type="ARBA" id="ARBA00023136"/>
    </source>
</evidence>
<keyword evidence="3 6" id="KW-0813">Transport</keyword>
<proteinExistence type="inferred from homology"/>
<sequence>MSTPGQDAKFFQRGKIEEFRADLHAAEAKDKKFVKRKTVLKKIVANITMGNDMSPLFTDVVQCLGTPLLEIKKMVYLFLISYGRSKPDLIHLVIPNFLQDCNDRNPLIRALAIRTMSYIAIPVVTDALSENLRHCLRDRDAYVRKTAAICVAKLYNADPRKAEKNGFVEMLRDLMLDSNATVVANAVAALSEIGDRLDGVIFKLNLTTANRLLAALTESSENRWGQIYILDSLLRFVPERHADAEAMAERIISQLQHANSAVVLTTIKVLLYLMNYMENRRLIDSCCKKMGPPLVALLSSGPEVQYVALRNILLIIQRRPAVLKNDVKVFFCKYNDPIYVKLAKLEIMYRLARAENAPEVLAELQEYATEVDIDFVRKAVRSIGRLAIKVEVAADQCIKALLSLIETNVTYVVQEAVIVIKDVFRRYPGKYEGIIPTLCEHIDSLDEPESKAAMVWIIGQFANRIDNADELLDVLLDTFLEESVEVQLALLTASVKLFIYKSSAERAKTLVHKVLKWATEEVDNPDLRDRGFMYWRMLAINPTVAGEIVLADKPAITTDSDRMDRGALDQLLLHTGTLGSIYHKNPETFIRNATGKALVDSPALNPHSRAVLIPLAPVRLPQPAISVPGPGPVESHSASASDNLVSVDKEDGPPPPPPSSKPAPSANAENAGYAEAEDVDADEDMPPNNKAGSNDPYSNLDGAFGNYLADAPRPMGDANRRRQYEDDLLI</sequence>
<gene>
    <name evidence="9" type="ORF">CVT24_007018</name>
</gene>
<dbReference type="STRING" id="181874.A0A409YKH6"/>
<dbReference type="InterPro" id="IPR011989">
    <property type="entry name" value="ARM-like"/>
</dbReference>
<evidence type="ECO:0000313" key="9">
    <source>
        <dbReference type="EMBL" id="PPR03532.1"/>
    </source>
</evidence>
<dbReference type="GO" id="GO:0006886">
    <property type="term" value="P:intracellular protein transport"/>
    <property type="evidence" value="ECO:0007669"/>
    <property type="project" value="InterPro"/>
</dbReference>
<comment type="caution">
    <text evidence="9">The sequence shown here is derived from an EMBL/GenBank/DDBJ whole genome shotgun (WGS) entry which is preliminary data.</text>
</comment>
<feature type="compositionally biased region" description="Basic and acidic residues" evidence="7">
    <location>
        <begin position="718"/>
        <end position="730"/>
    </location>
</feature>
<dbReference type="AlphaFoldDB" id="A0A409YKH6"/>
<dbReference type="InterPro" id="IPR016024">
    <property type="entry name" value="ARM-type_fold"/>
</dbReference>
<dbReference type="PIRSF" id="PIRSF002291">
    <property type="entry name" value="AP_complex_beta"/>
    <property type="match status" value="1"/>
</dbReference>
<comment type="subcellular location">
    <subcellularLocation>
        <location evidence="1">Endomembrane system</location>
    </subcellularLocation>
</comment>
<keyword evidence="5 6" id="KW-0472">Membrane</keyword>
<dbReference type="Pfam" id="PF01602">
    <property type="entry name" value="Adaptin_N"/>
    <property type="match status" value="1"/>
</dbReference>
<dbReference type="InterPro" id="IPR016342">
    <property type="entry name" value="AP_complex_bsu_1_2_4"/>
</dbReference>
<dbReference type="PANTHER" id="PTHR11134">
    <property type="entry name" value="ADAPTOR COMPLEX SUBUNIT BETA FAMILY MEMBER"/>
    <property type="match status" value="1"/>
</dbReference>
<dbReference type="SUPFAM" id="SSF48371">
    <property type="entry name" value="ARM repeat"/>
    <property type="match status" value="1"/>
</dbReference>
<name>A0A409YKH6_9AGAR</name>
<evidence type="ECO:0000256" key="6">
    <source>
        <dbReference type="PIRNR" id="PIRNR002291"/>
    </source>
</evidence>
<dbReference type="Gene3D" id="1.25.10.10">
    <property type="entry name" value="Leucine-rich Repeat Variant"/>
    <property type="match status" value="1"/>
</dbReference>
<dbReference type="EMBL" id="NHTK01001058">
    <property type="protein sequence ID" value="PPR03532.1"/>
    <property type="molecule type" value="Genomic_DNA"/>
</dbReference>
<dbReference type="GO" id="GO:0012505">
    <property type="term" value="C:endomembrane system"/>
    <property type="evidence" value="ECO:0007669"/>
    <property type="project" value="UniProtKB-SubCell"/>
</dbReference>
<organism evidence="9 10">
    <name type="scientific">Panaeolus cyanescens</name>
    <dbReference type="NCBI Taxonomy" id="181874"/>
    <lineage>
        <taxon>Eukaryota</taxon>
        <taxon>Fungi</taxon>
        <taxon>Dikarya</taxon>
        <taxon>Basidiomycota</taxon>
        <taxon>Agaricomycotina</taxon>
        <taxon>Agaricomycetes</taxon>
        <taxon>Agaricomycetidae</taxon>
        <taxon>Agaricales</taxon>
        <taxon>Agaricineae</taxon>
        <taxon>Galeropsidaceae</taxon>
        <taxon>Panaeolus</taxon>
    </lineage>
</organism>
<evidence type="ECO:0000259" key="8">
    <source>
        <dbReference type="Pfam" id="PF01602"/>
    </source>
</evidence>
<feature type="compositionally biased region" description="Low complexity" evidence="7">
    <location>
        <begin position="662"/>
        <end position="674"/>
    </location>
</feature>
<reference evidence="9 10" key="1">
    <citation type="journal article" date="2018" name="Evol. Lett.">
        <title>Horizontal gene cluster transfer increased hallucinogenic mushroom diversity.</title>
        <authorList>
            <person name="Reynolds H.T."/>
            <person name="Vijayakumar V."/>
            <person name="Gluck-Thaler E."/>
            <person name="Korotkin H.B."/>
            <person name="Matheny P.B."/>
            <person name="Slot J.C."/>
        </authorList>
    </citation>
    <scope>NUCLEOTIDE SEQUENCE [LARGE SCALE GENOMIC DNA]</scope>
    <source>
        <strain evidence="9 10">2629</strain>
    </source>
</reference>
<comment type="function">
    <text evidence="6">Adaptins are components of the adaptor complexes which link clathrin to receptors in coated vesicles. Clathrin-associated protein complexes are believed to interact with the cytoplasmic tails of membrane proteins, leading to their selection and concentration.</text>
</comment>
<evidence type="ECO:0000256" key="7">
    <source>
        <dbReference type="SAM" id="MobiDB-lite"/>
    </source>
</evidence>
<dbReference type="InParanoid" id="A0A409YKH6"/>
<dbReference type="Proteomes" id="UP000284842">
    <property type="component" value="Unassembled WGS sequence"/>
</dbReference>
<evidence type="ECO:0000256" key="1">
    <source>
        <dbReference type="ARBA" id="ARBA00004308"/>
    </source>
</evidence>
<comment type="similarity">
    <text evidence="2 6">Belongs to the adaptor complexes large subunit family.</text>
</comment>
<protein>
    <recommendedName>
        <fullName evidence="6">AP complex subunit beta</fullName>
    </recommendedName>
</protein>
<dbReference type="GO" id="GO:0030276">
    <property type="term" value="F:clathrin binding"/>
    <property type="evidence" value="ECO:0007669"/>
    <property type="project" value="InterPro"/>
</dbReference>
<evidence type="ECO:0000256" key="3">
    <source>
        <dbReference type="ARBA" id="ARBA00022448"/>
    </source>
</evidence>
<feature type="region of interest" description="Disordered" evidence="7">
    <location>
        <begin position="626"/>
        <end position="730"/>
    </location>
</feature>